<dbReference type="PROSITE" id="PS00141">
    <property type="entry name" value="ASP_PROTEASE"/>
    <property type="match status" value="1"/>
</dbReference>
<feature type="active site" evidence="7">
    <location>
        <position position="282"/>
    </location>
</feature>
<dbReference type="eggNOG" id="KOG1339">
    <property type="taxonomic scope" value="Eukaryota"/>
</dbReference>
<comment type="similarity">
    <text evidence="2 8">Belongs to the peptidase A1 family.</text>
</comment>
<dbReference type="HOGENOM" id="CLU_013253_9_3_1"/>
<proteinExistence type="inferred from homology"/>
<evidence type="ECO:0000256" key="5">
    <source>
        <dbReference type="ARBA" id="ARBA00022750"/>
    </source>
</evidence>
<gene>
    <name evidence="12" type="ORF">HMPREF1541_09120</name>
</gene>
<dbReference type="STRING" id="1220924.W2SBI3"/>
<dbReference type="GeneID" id="19976459"/>
<keyword evidence="4 10" id="KW-0732">Signal</keyword>
<evidence type="ECO:0000256" key="1">
    <source>
        <dbReference type="ARBA" id="ARBA00004609"/>
    </source>
</evidence>
<dbReference type="InterPro" id="IPR001969">
    <property type="entry name" value="Aspartic_peptidase_AS"/>
</dbReference>
<keyword evidence="5 8" id="KW-0064">Aspartyl protease</keyword>
<dbReference type="InterPro" id="IPR001461">
    <property type="entry name" value="Aspartic_peptidase_A1"/>
</dbReference>
<dbReference type="PRINTS" id="PR00792">
    <property type="entry name" value="PEPSIN"/>
</dbReference>
<dbReference type="InParanoid" id="W2SBI3"/>
<dbReference type="InterPro" id="IPR021109">
    <property type="entry name" value="Peptidase_aspartic_dom_sf"/>
</dbReference>
<dbReference type="PROSITE" id="PS51767">
    <property type="entry name" value="PEPTIDASE_A1"/>
    <property type="match status" value="1"/>
</dbReference>
<dbReference type="RefSeq" id="XP_008712017.1">
    <property type="nucleotide sequence ID" value="XM_008713795.1"/>
</dbReference>
<keyword evidence="9" id="KW-0812">Transmembrane</keyword>
<feature type="active site" evidence="7">
    <location>
        <position position="82"/>
    </location>
</feature>
<evidence type="ECO:0000256" key="9">
    <source>
        <dbReference type="SAM" id="Phobius"/>
    </source>
</evidence>
<dbReference type="PANTHER" id="PTHR47966:SF65">
    <property type="entry name" value="ASPARTIC-TYPE ENDOPEPTIDASE"/>
    <property type="match status" value="1"/>
</dbReference>
<dbReference type="FunCoup" id="W2SBI3">
    <property type="interactions" value="318"/>
</dbReference>
<evidence type="ECO:0000256" key="3">
    <source>
        <dbReference type="ARBA" id="ARBA00022670"/>
    </source>
</evidence>
<keyword evidence="13" id="KW-1185">Reference proteome</keyword>
<dbReference type="OrthoDB" id="771136at2759"/>
<dbReference type="PANTHER" id="PTHR47966">
    <property type="entry name" value="BETA-SITE APP-CLEAVING ENZYME, ISOFORM A-RELATED"/>
    <property type="match status" value="1"/>
</dbReference>
<evidence type="ECO:0000313" key="13">
    <source>
        <dbReference type="Proteomes" id="UP000030752"/>
    </source>
</evidence>
<feature type="transmembrane region" description="Helical" evidence="9">
    <location>
        <begin position="497"/>
        <end position="518"/>
    </location>
</feature>
<dbReference type="GO" id="GO:0004190">
    <property type="term" value="F:aspartic-type endopeptidase activity"/>
    <property type="evidence" value="ECO:0007669"/>
    <property type="project" value="UniProtKB-KW"/>
</dbReference>
<evidence type="ECO:0000256" key="6">
    <source>
        <dbReference type="ARBA" id="ARBA00022801"/>
    </source>
</evidence>
<keyword evidence="9" id="KW-0472">Membrane</keyword>
<dbReference type="GO" id="GO:0005886">
    <property type="term" value="C:plasma membrane"/>
    <property type="evidence" value="ECO:0007669"/>
    <property type="project" value="UniProtKB-SubCell"/>
</dbReference>
<organism evidence="12 13">
    <name type="scientific">Cyphellophora europaea (strain CBS 101466)</name>
    <name type="common">Phialophora europaea</name>
    <dbReference type="NCBI Taxonomy" id="1220924"/>
    <lineage>
        <taxon>Eukaryota</taxon>
        <taxon>Fungi</taxon>
        <taxon>Dikarya</taxon>
        <taxon>Ascomycota</taxon>
        <taxon>Pezizomycotina</taxon>
        <taxon>Eurotiomycetes</taxon>
        <taxon>Chaetothyriomycetidae</taxon>
        <taxon>Chaetothyriales</taxon>
        <taxon>Cyphellophoraceae</taxon>
        <taxon>Cyphellophora</taxon>
    </lineage>
</organism>
<feature type="chain" id="PRO_5005716096" description="Peptidase A1 domain-containing protein" evidence="10">
    <location>
        <begin position="23"/>
        <end position="519"/>
    </location>
</feature>
<keyword evidence="6 8" id="KW-0378">Hydrolase</keyword>
<protein>
    <recommendedName>
        <fullName evidence="11">Peptidase A1 domain-containing protein</fullName>
    </recommendedName>
</protein>
<dbReference type="SUPFAM" id="SSF50630">
    <property type="entry name" value="Acid proteases"/>
    <property type="match status" value="1"/>
</dbReference>
<dbReference type="InterPro" id="IPR033876">
    <property type="entry name" value="SAP-like"/>
</dbReference>
<evidence type="ECO:0000256" key="2">
    <source>
        <dbReference type="ARBA" id="ARBA00007447"/>
    </source>
</evidence>
<name>W2SBI3_CYPE1</name>
<dbReference type="Gene3D" id="2.40.70.10">
    <property type="entry name" value="Acid Proteases"/>
    <property type="match status" value="2"/>
</dbReference>
<dbReference type="Pfam" id="PF00026">
    <property type="entry name" value="Asp"/>
    <property type="match status" value="1"/>
</dbReference>
<keyword evidence="3 8" id="KW-0645">Protease</keyword>
<dbReference type="VEuPathDB" id="FungiDB:HMPREF1541_09120"/>
<dbReference type="GO" id="GO:0006508">
    <property type="term" value="P:proteolysis"/>
    <property type="evidence" value="ECO:0007669"/>
    <property type="project" value="UniProtKB-KW"/>
</dbReference>
<evidence type="ECO:0000313" key="12">
    <source>
        <dbReference type="EMBL" id="ETN45289.1"/>
    </source>
</evidence>
<reference evidence="12 13" key="1">
    <citation type="submission" date="2013-03" db="EMBL/GenBank/DDBJ databases">
        <title>The Genome Sequence of Phialophora europaea CBS 101466.</title>
        <authorList>
            <consortium name="The Broad Institute Genomics Platform"/>
            <person name="Cuomo C."/>
            <person name="de Hoog S."/>
            <person name="Gorbushina A."/>
            <person name="Walker B."/>
            <person name="Young S.K."/>
            <person name="Zeng Q."/>
            <person name="Gargeya S."/>
            <person name="Fitzgerald M."/>
            <person name="Haas B."/>
            <person name="Abouelleil A."/>
            <person name="Allen A.W."/>
            <person name="Alvarado L."/>
            <person name="Arachchi H.M."/>
            <person name="Berlin A.M."/>
            <person name="Chapman S.B."/>
            <person name="Gainer-Dewar J."/>
            <person name="Goldberg J."/>
            <person name="Griggs A."/>
            <person name="Gujja S."/>
            <person name="Hansen M."/>
            <person name="Howarth C."/>
            <person name="Imamovic A."/>
            <person name="Ireland A."/>
            <person name="Larimer J."/>
            <person name="McCowan C."/>
            <person name="Murphy C."/>
            <person name="Pearson M."/>
            <person name="Poon T.W."/>
            <person name="Priest M."/>
            <person name="Roberts A."/>
            <person name="Saif S."/>
            <person name="Shea T."/>
            <person name="Sisk P."/>
            <person name="Sykes S."/>
            <person name="Wortman J."/>
            <person name="Nusbaum C."/>
            <person name="Birren B."/>
        </authorList>
    </citation>
    <scope>NUCLEOTIDE SEQUENCE [LARGE SCALE GENOMIC DNA]</scope>
    <source>
        <strain evidence="12 13">CBS 101466</strain>
    </source>
</reference>
<evidence type="ECO:0000256" key="10">
    <source>
        <dbReference type="SAM" id="SignalP"/>
    </source>
</evidence>
<sequence length="519" mass="53628">MRSLSTVVAASCLLSLLPVAVAVPGPNTLGMKFDKRRVSAVDSPLRRRQQNTVLAGLDNELALYLINVTVGTPPQPFSLQLDTGSSDIWFPSNNAQICQQDGGQDCPAGTYDASASSTFSEPDLPEFQIEYVDGTKIGGTYITDVLNIGNTKLTNLTMAAATSLNSLGLGIMGVGFSADESLAAQGGSSYPNIVDVLQSEGFIESRSYSLWLDDLDSSTGSILFGGVDSDKFTGDLVALPIQLDSQSNRITSFTVAWTGLKVTGSGNNADMSPSAPVPAILDSGTTDTLLPDDIATAIYNGVGVTMSNELGAVVPCELANDDLKFAFSFGGDGGPTVEVPLSEFVVPIITQSGRSPKFHDGKDACQFAIEQAGQNPILFGDSFLRSAYVVYDLENQNIGLAQTNFNASGSNGKVQAIGSSSGIPGVTATATAASVAQSFSGIPRESDEVTATATGDIGSGQTSFSATFQLSATGSGGSSATSSGVASSNLRPMPFEWQSWAISSVVMLGMVLGGGLVLL</sequence>
<dbReference type="InterPro" id="IPR033121">
    <property type="entry name" value="PEPTIDASE_A1"/>
</dbReference>
<evidence type="ECO:0000256" key="4">
    <source>
        <dbReference type="ARBA" id="ARBA00022729"/>
    </source>
</evidence>
<evidence type="ECO:0000256" key="7">
    <source>
        <dbReference type="PIRSR" id="PIRSR601461-1"/>
    </source>
</evidence>
<comment type="subcellular location">
    <subcellularLocation>
        <location evidence="1">Cell membrane</location>
        <topology evidence="1">Lipid-anchor</topology>
        <topology evidence="1">GPI-anchor</topology>
    </subcellularLocation>
</comment>
<dbReference type="AlphaFoldDB" id="W2SBI3"/>
<evidence type="ECO:0000256" key="8">
    <source>
        <dbReference type="RuleBase" id="RU000454"/>
    </source>
</evidence>
<dbReference type="CDD" id="cd05474">
    <property type="entry name" value="SAP_like"/>
    <property type="match status" value="1"/>
</dbReference>
<keyword evidence="9" id="KW-1133">Transmembrane helix</keyword>
<dbReference type="Proteomes" id="UP000030752">
    <property type="component" value="Unassembled WGS sequence"/>
</dbReference>
<evidence type="ECO:0000259" key="11">
    <source>
        <dbReference type="PROSITE" id="PS51767"/>
    </source>
</evidence>
<feature type="signal peptide" evidence="10">
    <location>
        <begin position="1"/>
        <end position="22"/>
    </location>
</feature>
<feature type="domain" description="Peptidase A1" evidence="11">
    <location>
        <begin position="64"/>
        <end position="401"/>
    </location>
</feature>
<dbReference type="EMBL" id="KB822712">
    <property type="protein sequence ID" value="ETN45289.1"/>
    <property type="molecule type" value="Genomic_DNA"/>
</dbReference>
<accession>W2SBI3</accession>